<protein>
    <submittedName>
        <fullName evidence="1">Uncharacterized protein</fullName>
    </submittedName>
</protein>
<dbReference type="HOGENOM" id="CLU_3328630_0_0_7"/>
<name>Q17X16_HELAH</name>
<dbReference type="Proteomes" id="UP000000775">
    <property type="component" value="Chromosome"/>
</dbReference>
<evidence type="ECO:0000313" key="1">
    <source>
        <dbReference type="EMBL" id="CAJ99810.1"/>
    </source>
</evidence>
<accession>Q17X16</accession>
<organism evidence="1 2">
    <name type="scientific">Helicobacter acinonychis (strain Sheeba)</name>
    <dbReference type="NCBI Taxonomy" id="382638"/>
    <lineage>
        <taxon>Bacteria</taxon>
        <taxon>Pseudomonadati</taxon>
        <taxon>Campylobacterota</taxon>
        <taxon>Epsilonproteobacteria</taxon>
        <taxon>Campylobacterales</taxon>
        <taxon>Helicobacteraceae</taxon>
        <taxon>Helicobacter</taxon>
    </lineage>
</organism>
<evidence type="ECO:0000313" key="2">
    <source>
        <dbReference type="Proteomes" id="UP000000775"/>
    </source>
</evidence>
<proteinExistence type="predicted"/>
<dbReference type="STRING" id="382638.Hac_1046"/>
<dbReference type="EMBL" id="AM260522">
    <property type="protein sequence ID" value="CAJ99810.1"/>
    <property type="molecule type" value="Genomic_DNA"/>
</dbReference>
<sequence length="38" mass="4386">MLASVKRIAKNELKKNDKLVSSHDQYERMKKVGSILKV</sequence>
<keyword evidence="2" id="KW-1185">Reference proteome</keyword>
<gene>
    <name evidence="1" type="primary">fragment 2</name>
    <name evidence="1" type="ordered locus">Hac_1046</name>
</gene>
<dbReference type="KEGG" id="hac:Hac_1046"/>
<reference evidence="1 2" key="1">
    <citation type="journal article" date="2006" name="PLoS Genet.">
        <title>Who ate whom? Adaptive Helicobacter genomic changes that accompanied a host jump from early humans to large felines.</title>
        <authorList>
            <person name="Eppinger M."/>
            <person name="Baar C."/>
            <person name="Linz B."/>
            <person name="Raddatz G."/>
            <person name="Lanz C."/>
            <person name="Keller H."/>
            <person name="Morelli G."/>
            <person name="Gressmann H."/>
            <person name="Achtman M."/>
            <person name="Schuster S.C."/>
        </authorList>
    </citation>
    <scope>NUCLEOTIDE SEQUENCE [LARGE SCALE GENOMIC DNA]</scope>
    <source>
        <strain evidence="1 2">Sheeba</strain>
    </source>
</reference>
<dbReference type="AlphaFoldDB" id="Q17X16"/>